<dbReference type="SUPFAM" id="SSF52402">
    <property type="entry name" value="Adenine nucleotide alpha hydrolases-like"/>
    <property type="match status" value="1"/>
</dbReference>
<dbReference type="InterPro" id="IPR033948">
    <property type="entry name" value="ETF_beta_N"/>
</dbReference>
<evidence type="ECO:0000313" key="3">
    <source>
        <dbReference type="EMBL" id="CBX29438.1"/>
    </source>
</evidence>
<gene>
    <name evidence="3" type="ORF">N47_J04190</name>
</gene>
<dbReference type="GO" id="GO:0009055">
    <property type="term" value="F:electron transfer activity"/>
    <property type="evidence" value="ECO:0007669"/>
    <property type="project" value="InterPro"/>
</dbReference>
<keyword evidence="1" id="KW-0249">Electron transport</keyword>
<dbReference type="Pfam" id="PF01012">
    <property type="entry name" value="ETF"/>
    <property type="match status" value="1"/>
</dbReference>
<reference evidence="3" key="1">
    <citation type="journal article" date="2011" name="Environ. Microbiol.">
        <title>Genomic insights into the metabolic potential of the polycyclic aromatic hydrocarbon degrading sulfate-reducing Deltaproteobacterium N47.</title>
        <authorList>
            <person name="Bergmann F."/>
            <person name="Selesi D."/>
            <person name="Weinmaier T."/>
            <person name="Tischler P."/>
            <person name="Rattei T."/>
            <person name="Meckenstock R.U."/>
        </authorList>
    </citation>
    <scope>NUCLEOTIDE SEQUENCE</scope>
</reference>
<dbReference type="CDD" id="cd01714">
    <property type="entry name" value="ETF_beta"/>
    <property type="match status" value="1"/>
</dbReference>
<protein>
    <recommendedName>
        <fullName evidence="2">Electron transfer flavoprotein alpha/beta-subunit N-terminal domain-containing protein</fullName>
    </recommendedName>
</protein>
<proteinExistence type="predicted"/>
<dbReference type="Gene3D" id="3.40.50.620">
    <property type="entry name" value="HUPs"/>
    <property type="match status" value="1"/>
</dbReference>
<dbReference type="PANTHER" id="PTHR21294">
    <property type="entry name" value="ELECTRON TRANSFER FLAVOPROTEIN BETA-SUBUNIT"/>
    <property type="match status" value="1"/>
</dbReference>
<sequence>MKIVVCVKQIGYIYDPTAIDLATGEIDPEKMVSMLNPYDEVAVEEAIRIRESEGDCEVIAISAGGAEAENALKYAFAMGADRMIRLNYDGTDPSLISQVLAKAIEKIGYDIILCGKKSMDSNGGQVGSFLAEKLHIPQVSGIVKLKLFLNEKKAAAERYLGKGDREEIECDLPVLFTTEMALNDPRYPALARRLLAEKTNIEILDAASFAGNAEGLTNVLKFSQPRPKTRKTFAPDSNLSATDRLKLMMTGGGGSSKEASDVLDGSSDELADHILKYLIREKII</sequence>
<organism evidence="3">
    <name type="scientific">uncultured Desulfobacterium sp</name>
    <dbReference type="NCBI Taxonomy" id="201089"/>
    <lineage>
        <taxon>Bacteria</taxon>
        <taxon>Pseudomonadati</taxon>
        <taxon>Thermodesulfobacteriota</taxon>
        <taxon>Desulfobacteria</taxon>
        <taxon>Desulfobacterales</taxon>
        <taxon>Desulfobacteriaceae</taxon>
        <taxon>Desulfobacterium</taxon>
        <taxon>environmental samples</taxon>
    </lineage>
</organism>
<dbReference type="PIRSF" id="PIRSF000090">
    <property type="entry name" value="Beta-ETF"/>
    <property type="match status" value="1"/>
</dbReference>
<feature type="domain" description="Electron transfer flavoprotein alpha/beta-subunit N-terminal" evidence="2">
    <location>
        <begin position="23"/>
        <end position="213"/>
    </location>
</feature>
<evidence type="ECO:0000259" key="2">
    <source>
        <dbReference type="SMART" id="SM00893"/>
    </source>
</evidence>
<dbReference type="InterPro" id="IPR014729">
    <property type="entry name" value="Rossmann-like_a/b/a_fold"/>
</dbReference>
<dbReference type="AlphaFoldDB" id="E1YFU4"/>
<dbReference type="InterPro" id="IPR014730">
    <property type="entry name" value="ETF_a/b_N"/>
</dbReference>
<evidence type="ECO:0000256" key="1">
    <source>
        <dbReference type="ARBA" id="ARBA00022982"/>
    </source>
</evidence>
<dbReference type="InterPro" id="IPR012255">
    <property type="entry name" value="ETF_b"/>
</dbReference>
<dbReference type="SMART" id="SM00893">
    <property type="entry name" value="ETF"/>
    <property type="match status" value="1"/>
</dbReference>
<dbReference type="PANTHER" id="PTHR21294:SF17">
    <property type="entry name" value="PROTEIN FIXA"/>
    <property type="match status" value="1"/>
</dbReference>
<accession>E1YFU4</accession>
<dbReference type="EMBL" id="FR695872">
    <property type="protein sequence ID" value="CBX29438.1"/>
    <property type="molecule type" value="Genomic_DNA"/>
</dbReference>
<keyword evidence="1" id="KW-0813">Transport</keyword>
<name>E1YFU4_9BACT</name>